<dbReference type="GO" id="GO:1990837">
    <property type="term" value="F:sequence-specific double-stranded DNA binding"/>
    <property type="evidence" value="ECO:0007669"/>
    <property type="project" value="TreeGrafter"/>
</dbReference>
<keyword evidence="2" id="KW-1185">Reference proteome</keyword>
<dbReference type="InterPro" id="IPR053031">
    <property type="entry name" value="Cuticle_assoc_protein"/>
</dbReference>
<organism evidence="1 2">
    <name type="scientific">Carnegiea gigantea</name>
    <dbReference type="NCBI Taxonomy" id="171969"/>
    <lineage>
        <taxon>Eukaryota</taxon>
        <taxon>Viridiplantae</taxon>
        <taxon>Streptophyta</taxon>
        <taxon>Embryophyta</taxon>
        <taxon>Tracheophyta</taxon>
        <taxon>Spermatophyta</taxon>
        <taxon>Magnoliopsida</taxon>
        <taxon>eudicotyledons</taxon>
        <taxon>Gunneridae</taxon>
        <taxon>Pentapetalae</taxon>
        <taxon>Caryophyllales</taxon>
        <taxon>Cactineae</taxon>
        <taxon>Cactaceae</taxon>
        <taxon>Cactoideae</taxon>
        <taxon>Echinocereeae</taxon>
        <taxon>Carnegiea</taxon>
    </lineage>
</organism>
<dbReference type="AlphaFoldDB" id="A0A9Q1Q4Z3"/>
<dbReference type="PANTHER" id="PTHR34396:SF25">
    <property type="entry name" value="BOUNDARY ELEMENT ASSOCIATED FACTOR"/>
    <property type="match status" value="1"/>
</dbReference>
<dbReference type="GO" id="GO:0005634">
    <property type="term" value="C:nucleus"/>
    <property type="evidence" value="ECO:0007669"/>
    <property type="project" value="TreeGrafter"/>
</dbReference>
<proteinExistence type="predicted"/>
<evidence type="ECO:0000313" key="2">
    <source>
        <dbReference type="Proteomes" id="UP001153076"/>
    </source>
</evidence>
<dbReference type="Proteomes" id="UP001153076">
    <property type="component" value="Unassembled WGS sequence"/>
</dbReference>
<dbReference type="GO" id="GO:0006357">
    <property type="term" value="P:regulation of transcription by RNA polymerase II"/>
    <property type="evidence" value="ECO:0007669"/>
    <property type="project" value="TreeGrafter"/>
</dbReference>
<reference evidence="1" key="1">
    <citation type="submission" date="2022-04" db="EMBL/GenBank/DDBJ databases">
        <title>Carnegiea gigantea Genome sequencing and assembly v2.</title>
        <authorList>
            <person name="Copetti D."/>
            <person name="Sanderson M.J."/>
            <person name="Burquez A."/>
            <person name="Wojciechowski M.F."/>
        </authorList>
    </citation>
    <scope>NUCLEOTIDE SEQUENCE</scope>
    <source>
        <strain evidence="1">SGP5-SGP5p</strain>
        <tissue evidence="1">Aerial part</tissue>
    </source>
</reference>
<accession>A0A9Q1Q4Z3</accession>
<protein>
    <submittedName>
        <fullName evidence="1">Uncharacterized protein</fullName>
    </submittedName>
</protein>
<name>A0A9Q1Q4Z3_9CARY</name>
<dbReference type="EMBL" id="JAKOGI010000970">
    <property type="protein sequence ID" value="KAJ8428776.1"/>
    <property type="molecule type" value="Genomic_DNA"/>
</dbReference>
<sequence length="426" mass="49202">MNSLNPMRMVVYSISVKNAAKFTLEVDFDHYSSNVFKSMPKSDLELKITSMEDNFLAIDVDSNEEEEVVETDYRLARNTTTIQTNAYKLVAGGKPPKRQRKLTSTVWEYYQFLELDEDGNLFCKCEKYGQDFDHYSSNVFKSVSNSYLELCLEDNKLCRVENYNVELNVDDLFGDVTKMNLHDEDNSVASTREVGNGVGQKDDFMAIDMYSNGKEEVVEIDNRHARKTITIQTSAYKPVAGGKPPKRQRKLTSIVWEHYEFLELGEDGNLFYKCEKSDQVYPEDSKYETENLKRHLDHLLMPAELNVDDLCGDVMKMKLHDDEDNSVASKSEAGSGVGQNFTLEATFNTTYWVRFQNFTTRYRVMNLGIGAKTSVIGFGPYPLDPNQFRVRNEVVMRALFKFSPYRFTFFVFMIFDSKFSKYVIFT</sequence>
<comment type="caution">
    <text evidence="1">The sequence shown here is derived from an EMBL/GenBank/DDBJ whole genome shotgun (WGS) entry which is preliminary data.</text>
</comment>
<gene>
    <name evidence="1" type="ORF">Cgig2_014384</name>
</gene>
<dbReference type="PANTHER" id="PTHR34396">
    <property type="entry name" value="OS03G0264950 PROTEIN-RELATED"/>
    <property type="match status" value="1"/>
</dbReference>
<evidence type="ECO:0000313" key="1">
    <source>
        <dbReference type="EMBL" id="KAJ8428776.1"/>
    </source>
</evidence>